<dbReference type="EMBL" id="CADCXV010000714">
    <property type="protein sequence ID" value="CAB0033527.1"/>
    <property type="molecule type" value="Genomic_DNA"/>
</dbReference>
<sequence length="570" mass="65856">MPIRIRGQRSEEGQLVECASRVLLYHIQHRSSCACARAFADALGVKRSSLSSSLSRLSAICHIPLPPPLLLLLRAYDSARTHWLSDVLIICVAVFVLILGEIFAIFVRLKEEELKEILNVKLKVSEPREIINAYISPKHPDHLRGIFDIVYRRRRLRNTAGDGREPEEKCRFGYKIMDTKPSFISPECEFYVKLLPELRRHSGRLLVDDVVLTTYPTMGKILLIDLEQTQPYFTTNSHCWLDLADLQAVVEALARLHSASLMGSHVKVSPKTYLEKYGRAFNEEVFCEYTVSSNRLRYVVHICERVAEWQGLSREDVEIVRYAIVKAFVDVYKWDRVEHELGSVVSHGTTIPGTVYLRPLGENRKRDADGRTVQEEVQWSALLSDCSRLRFGPRTLDFGQFVYSCCSPHTDEILIQGLLLQYWSEQGMCLEREAPEVKQILKEWHQTKLSSIYLAIINTPVIWLGNFNKENKLPFEIQDLMYHCKLHDEFMILLKKPEVAGFARKMKMLVGLLCHEARRTISKKDMQKEDGIYSEYLRLVGDEPCVKPYIPENVMIFDLREVQKQYNGEF</sequence>
<protein>
    <recommendedName>
        <fullName evidence="4">CHK kinase-like domain-containing protein</fullName>
    </recommendedName>
</protein>
<dbReference type="Pfam" id="PF02958">
    <property type="entry name" value="EcKL"/>
    <property type="match status" value="1"/>
</dbReference>
<dbReference type="InterPro" id="IPR004119">
    <property type="entry name" value="EcKL"/>
</dbReference>
<evidence type="ECO:0000256" key="1">
    <source>
        <dbReference type="SAM" id="Phobius"/>
    </source>
</evidence>
<accession>A0A6H5IDM5</accession>
<dbReference type="Proteomes" id="UP000479190">
    <property type="component" value="Unassembled WGS sequence"/>
</dbReference>
<keyword evidence="1" id="KW-0472">Membrane</keyword>
<reference evidence="2 3" key="1">
    <citation type="submission" date="2020-02" db="EMBL/GenBank/DDBJ databases">
        <authorList>
            <person name="Ferguson B K."/>
        </authorList>
    </citation>
    <scope>NUCLEOTIDE SEQUENCE [LARGE SCALE GENOMIC DNA]</scope>
</reference>
<keyword evidence="1" id="KW-0812">Transmembrane</keyword>
<keyword evidence="1" id="KW-1133">Transmembrane helix</keyword>
<evidence type="ECO:0000313" key="2">
    <source>
        <dbReference type="EMBL" id="CAB0033527.1"/>
    </source>
</evidence>
<proteinExistence type="predicted"/>
<evidence type="ECO:0000313" key="3">
    <source>
        <dbReference type="Proteomes" id="UP000479190"/>
    </source>
</evidence>
<keyword evidence="3" id="KW-1185">Reference proteome</keyword>
<evidence type="ECO:0008006" key="4">
    <source>
        <dbReference type="Google" id="ProtNLM"/>
    </source>
</evidence>
<gene>
    <name evidence="2" type="ORF">TBRA_LOCUS5428</name>
</gene>
<organism evidence="2 3">
    <name type="scientific">Trichogramma brassicae</name>
    <dbReference type="NCBI Taxonomy" id="86971"/>
    <lineage>
        <taxon>Eukaryota</taxon>
        <taxon>Metazoa</taxon>
        <taxon>Ecdysozoa</taxon>
        <taxon>Arthropoda</taxon>
        <taxon>Hexapoda</taxon>
        <taxon>Insecta</taxon>
        <taxon>Pterygota</taxon>
        <taxon>Neoptera</taxon>
        <taxon>Endopterygota</taxon>
        <taxon>Hymenoptera</taxon>
        <taxon>Apocrita</taxon>
        <taxon>Proctotrupomorpha</taxon>
        <taxon>Chalcidoidea</taxon>
        <taxon>Trichogrammatidae</taxon>
        <taxon>Trichogramma</taxon>
    </lineage>
</organism>
<dbReference type="AlphaFoldDB" id="A0A6H5IDM5"/>
<name>A0A6H5IDM5_9HYME</name>
<feature type="transmembrane region" description="Helical" evidence="1">
    <location>
        <begin position="87"/>
        <end position="107"/>
    </location>
</feature>